<dbReference type="Proteomes" id="UP000325054">
    <property type="component" value="Unassembled WGS sequence"/>
</dbReference>
<dbReference type="RefSeq" id="WP_148993105.1">
    <property type="nucleotide sequence ID" value="NZ_VTEW01000030.1"/>
</dbReference>
<organism evidence="2 3">
    <name type="scientific">Rossellomorea aquimaris</name>
    <dbReference type="NCBI Taxonomy" id="189382"/>
    <lineage>
        <taxon>Bacteria</taxon>
        <taxon>Bacillati</taxon>
        <taxon>Bacillota</taxon>
        <taxon>Bacilli</taxon>
        <taxon>Bacillales</taxon>
        <taxon>Bacillaceae</taxon>
        <taxon>Rossellomorea</taxon>
    </lineage>
</organism>
<dbReference type="AlphaFoldDB" id="A0A5D4T7E2"/>
<evidence type="ECO:0000259" key="1">
    <source>
        <dbReference type="Pfam" id="PF18154"/>
    </source>
</evidence>
<name>A0A5D4T7E2_9BACI</name>
<evidence type="ECO:0000313" key="3">
    <source>
        <dbReference type="Proteomes" id="UP000325054"/>
    </source>
</evidence>
<accession>A0A5D4T7E2</accession>
<dbReference type="EMBL" id="VTEW01000030">
    <property type="protein sequence ID" value="TYS71640.1"/>
    <property type="molecule type" value="Genomic_DNA"/>
</dbReference>
<reference evidence="2 3" key="1">
    <citation type="submission" date="2019-08" db="EMBL/GenBank/DDBJ databases">
        <title>Bacillus genomes from the desert of Cuatro Cienegas, Coahuila.</title>
        <authorList>
            <person name="Olmedo-Alvarez G."/>
        </authorList>
    </citation>
    <scope>NUCLEOTIDE SEQUENCE [LARGE SCALE GENOMIC DNA]</scope>
    <source>
        <strain evidence="2 3">CH451a_14T</strain>
    </source>
</reference>
<protein>
    <recommendedName>
        <fullName evidence="1">REase associating with pPIWI RE domain-containing protein</fullName>
    </recommendedName>
</protein>
<evidence type="ECO:0000313" key="2">
    <source>
        <dbReference type="EMBL" id="TYS71640.1"/>
    </source>
</evidence>
<proteinExistence type="predicted"/>
<dbReference type="InterPro" id="IPR040828">
    <property type="entry name" value="pPIWI_RE_REase"/>
</dbReference>
<comment type="caution">
    <text evidence="2">The sequence shown here is derived from an EMBL/GenBank/DDBJ whole genome shotgun (WGS) entry which is preliminary data.</text>
</comment>
<dbReference type="Pfam" id="PF18154">
    <property type="entry name" value="pPIWI_RE_REase"/>
    <property type="match status" value="1"/>
</dbReference>
<sequence>MEIQPTTEDLIYNLIDEYLSFSEVESSLTRLEDTYKQLALQHPNSIPFNFVDFFTSLKTVPLKKLLDAEENQGTVLSDLKNTTLLAGDRLREVAMEFYHEYQENKINPLENQQSKMRDFLNHCINNADYREKYQGLYTAVRVHLYNKGFFKNGNFMNLPEVNIHKEQDFERWLLELDTRFALTTEDETLIRKLYDPVYGPKEFIICNHCHLPMVDEHNCYNNHVCFARKKTNKLERRKYILPAGELAYIPKAGCIFYNVIPGLEEYRIFHVLKERFEPKGANVELFPNLERNGDIAVSYEGITLNIDVKDYRKPEDLAFKINTEPHRFLAIDYIYIPDYRKFYSDYMNVLRGSVNLSKVRQLGGKEFQFLNEEQLVEDIWIRLFSEGGE</sequence>
<gene>
    <name evidence="2" type="ORF">FZC80_21620</name>
</gene>
<feature type="domain" description="REase associating with pPIWI RE" evidence="1">
    <location>
        <begin position="262"/>
        <end position="354"/>
    </location>
</feature>